<dbReference type="AlphaFoldDB" id="A0A127PYK2"/>
<dbReference type="Gene3D" id="2.60.120.10">
    <property type="entry name" value="Jelly Rolls"/>
    <property type="match status" value="1"/>
</dbReference>
<reference evidence="5 6" key="1">
    <citation type="submission" date="2015-11" db="EMBL/GenBank/DDBJ databases">
        <title>Exploring the genomic traits of fungus-feeding bacterial genus Collimonas.</title>
        <authorList>
            <person name="Song C."/>
            <person name="Schmidt R."/>
            <person name="de Jager V."/>
            <person name="Krzyzanowska D."/>
            <person name="Jongedijk E."/>
            <person name="Cankar K."/>
            <person name="Beekwilder J."/>
            <person name="van Veen A."/>
            <person name="de Boer W."/>
            <person name="van Veen J.A."/>
            <person name="Garbeva P."/>
        </authorList>
    </citation>
    <scope>NUCLEOTIDE SEQUENCE [LARGE SCALE GENOMIC DNA]</scope>
    <source>
        <strain evidence="5 6">Ter91</strain>
    </source>
</reference>
<dbReference type="Pfam" id="PF12833">
    <property type="entry name" value="HTH_18"/>
    <property type="match status" value="1"/>
</dbReference>
<evidence type="ECO:0000256" key="1">
    <source>
        <dbReference type="ARBA" id="ARBA00023015"/>
    </source>
</evidence>
<dbReference type="PANTHER" id="PTHR46796">
    <property type="entry name" value="HTH-TYPE TRANSCRIPTIONAL ACTIVATOR RHAS-RELATED"/>
    <property type="match status" value="1"/>
</dbReference>
<proteinExistence type="predicted"/>
<name>A0A127PYK2_9BURK</name>
<sequence length="256" mass="28303">MPAPRLQRQLFLVYKDATRFHLAARLNVSASCFSPIPCQLQYQHGDQLMPRHRHDASYLALVLSGRYEEAGDRGRFQVGAGDIVVHGAFEAHLNRYISASSLILNIPLHTWQEPEAPLMQLADPDSAARLAERDPRAAAAYVLANMRAATLPMANWPDQLAAALAQDPHLRLQSWARQRGLADATVSRGFYKVFGISPSAYRAQLRGRLAWRQIVAGAQCLPDIAIDCGFADQSHMTRTVAAVTGRSPGAWRNQVK</sequence>
<dbReference type="SMART" id="SM00342">
    <property type="entry name" value="HTH_ARAC"/>
    <property type="match status" value="1"/>
</dbReference>
<dbReference type="KEGG" id="cpra:CPter91_0276"/>
<gene>
    <name evidence="5" type="ORF">CPter91_0276</name>
</gene>
<dbReference type="Gene3D" id="1.10.10.60">
    <property type="entry name" value="Homeodomain-like"/>
    <property type="match status" value="1"/>
</dbReference>
<evidence type="ECO:0000256" key="3">
    <source>
        <dbReference type="ARBA" id="ARBA00023163"/>
    </source>
</evidence>
<dbReference type="CDD" id="cd02208">
    <property type="entry name" value="cupin_RmlC-like"/>
    <property type="match status" value="1"/>
</dbReference>
<evidence type="ECO:0000313" key="6">
    <source>
        <dbReference type="Proteomes" id="UP000074561"/>
    </source>
</evidence>
<keyword evidence="1" id="KW-0805">Transcription regulation</keyword>
<dbReference type="Proteomes" id="UP000074561">
    <property type="component" value="Chromosome"/>
</dbReference>
<dbReference type="PATRIC" id="fig|279113.9.peg.282"/>
<evidence type="ECO:0000256" key="2">
    <source>
        <dbReference type="ARBA" id="ARBA00023125"/>
    </source>
</evidence>
<evidence type="ECO:0000313" key="5">
    <source>
        <dbReference type="EMBL" id="AMP02675.1"/>
    </source>
</evidence>
<dbReference type="EMBL" id="CP013234">
    <property type="protein sequence ID" value="AMP02675.1"/>
    <property type="molecule type" value="Genomic_DNA"/>
</dbReference>
<accession>A0A127PYK2</accession>
<dbReference type="PROSITE" id="PS01124">
    <property type="entry name" value="HTH_ARAC_FAMILY_2"/>
    <property type="match status" value="1"/>
</dbReference>
<dbReference type="GO" id="GO:0003700">
    <property type="term" value="F:DNA-binding transcription factor activity"/>
    <property type="evidence" value="ECO:0007669"/>
    <property type="project" value="InterPro"/>
</dbReference>
<dbReference type="InterPro" id="IPR018060">
    <property type="entry name" value="HTH_AraC"/>
</dbReference>
<dbReference type="GO" id="GO:0043565">
    <property type="term" value="F:sequence-specific DNA binding"/>
    <property type="evidence" value="ECO:0007669"/>
    <property type="project" value="InterPro"/>
</dbReference>
<dbReference type="InterPro" id="IPR014710">
    <property type="entry name" value="RmlC-like_jellyroll"/>
</dbReference>
<dbReference type="SUPFAM" id="SSF46689">
    <property type="entry name" value="Homeodomain-like"/>
    <property type="match status" value="1"/>
</dbReference>
<protein>
    <submittedName>
        <fullName evidence="5">Bacterial regulatory helix-turn-helix s, AraC family protein</fullName>
    </submittedName>
</protein>
<dbReference type="InterPro" id="IPR050204">
    <property type="entry name" value="AraC_XylS_family_regulators"/>
</dbReference>
<feature type="domain" description="HTH araC/xylS-type" evidence="4">
    <location>
        <begin position="160"/>
        <end position="254"/>
    </location>
</feature>
<dbReference type="InterPro" id="IPR011051">
    <property type="entry name" value="RmlC_Cupin_sf"/>
</dbReference>
<dbReference type="SUPFAM" id="SSF51182">
    <property type="entry name" value="RmlC-like cupins"/>
    <property type="match status" value="1"/>
</dbReference>
<organism evidence="5 6">
    <name type="scientific">Collimonas pratensis</name>
    <dbReference type="NCBI Taxonomy" id="279113"/>
    <lineage>
        <taxon>Bacteria</taxon>
        <taxon>Pseudomonadati</taxon>
        <taxon>Pseudomonadota</taxon>
        <taxon>Betaproteobacteria</taxon>
        <taxon>Burkholderiales</taxon>
        <taxon>Oxalobacteraceae</taxon>
        <taxon>Collimonas</taxon>
    </lineage>
</organism>
<dbReference type="STRING" id="279113.CPter91_0276"/>
<evidence type="ECO:0000259" key="4">
    <source>
        <dbReference type="PROSITE" id="PS01124"/>
    </source>
</evidence>
<dbReference type="InterPro" id="IPR009057">
    <property type="entry name" value="Homeodomain-like_sf"/>
</dbReference>
<keyword evidence="2" id="KW-0238">DNA-binding</keyword>
<keyword evidence="3" id="KW-0804">Transcription</keyword>